<evidence type="ECO:0000259" key="1">
    <source>
        <dbReference type="PROSITE" id="PS50181"/>
    </source>
</evidence>
<dbReference type="Gene3D" id="1.20.1280.50">
    <property type="match status" value="1"/>
</dbReference>
<dbReference type="PROSITE" id="PS50181">
    <property type="entry name" value="FBOX"/>
    <property type="match status" value="1"/>
</dbReference>
<evidence type="ECO:0000313" key="3">
    <source>
        <dbReference type="Proteomes" id="UP000030748"/>
    </source>
</evidence>
<dbReference type="Pfam" id="PF00646">
    <property type="entry name" value="F-box"/>
    <property type="match status" value="1"/>
</dbReference>
<proteinExistence type="predicted"/>
<dbReference type="SUPFAM" id="SSF81383">
    <property type="entry name" value="F-box domain"/>
    <property type="match status" value="1"/>
</dbReference>
<dbReference type="InterPro" id="IPR017451">
    <property type="entry name" value="F-box-assoc_interact_dom"/>
</dbReference>
<dbReference type="STRING" id="4155.A0A022R8K0"/>
<dbReference type="InterPro" id="IPR050796">
    <property type="entry name" value="SCF_F-box_component"/>
</dbReference>
<organism evidence="2 3">
    <name type="scientific">Erythranthe guttata</name>
    <name type="common">Yellow monkey flower</name>
    <name type="synonym">Mimulus guttatus</name>
    <dbReference type="NCBI Taxonomy" id="4155"/>
    <lineage>
        <taxon>Eukaryota</taxon>
        <taxon>Viridiplantae</taxon>
        <taxon>Streptophyta</taxon>
        <taxon>Embryophyta</taxon>
        <taxon>Tracheophyta</taxon>
        <taxon>Spermatophyta</taxon>
        <taxon>Magnoliopsida</taxon>
        <taxon>eudicotyledons</taxon>
        <taxon>Gunneridae</taxon>
        <taxon>Pentapetalae</taxon>
        <taxon>asterids</taxon>
        <taxon>lamiids</taxon>
        <taxon>Lamiales</taxon>
        <taxon>Phrymaceae</taxon>
        <taxon>Erythranthe</taxon>
    </lineage>
</organism>
<sequence length="317" mass="37003">MGKRIKRQSINHEVPEEIIEEILTNLPVKSLIRFKCVSKQWRSVISSKSFIQEHLKKSMQFNRQHLIYSSFDTNPNNRSSGGFDYTRQRLRQNTKGCNICPSSICIRIIGSCNGLVLVTFNFKDIFLWNLSTRKFKSIPTTYFPKKSLFHKFQYGFGYDDSTDDYKIVCTSFCAEPYQTKIYSLKTDSWKRIEHWVLVVKAYFLMHARVLQVLGGYLSFVGISSTLDVNIWVMNKYSEANQETWTKIWTLSDFSHPKRYNNGPRPKPIWMNKNGDIGVAFGESIVVVYNYKSKSRMYRVDEIILASNIYVESLVSPF</sequence>
<feature type="domain" description="F-box" evidence="1">
    <location>
        <begin position="8"/>
        <end position="54"/>
    </location>
</feature>
<feature type="non-terminal residue" evidence="2">
    <location>
        <position position="317"/>
    </location>
</feature>
<protein>
    <recommendedName>
        <fullName evidence="1">F-box domain-containing protein</fullName>
    </recommendedName>
</protein>
<accession>A0A022R8K0</accession>
<keyword evidence="3" id="KW-1185">Reference proteome</keyword>
<dbReference type="AlphaFoldDB" id="A0A022R8K0"/>
<dbReference type="NCBIfam" id="TIGR01640">
    <property type="entry name" value="F_box_assoc_1"/>
    <property type="match status" value="1"/>
</dbReference>
<name>A0A022R8K0_ERYGU</name>
<dbReference type="PANTHER" id="PTHR31672:SF13">
    <property type="entry name" value="F-BOX PROTEIN CPR30-LIKE"/>
    <property type="match status" value="1"/>
</dbReference>
<dbReference type="InterPro" id="IPR013187">
    <property type="entry name" value="F-box-assoc_dom_typ3"/>
</dbReference>
<dbReference type="InterPro" id="IPR036047">
    <property type="entry name" value="F-box-like_dom_sf"/>
</dbReference>
<dbReference type="EMBL" id="KI630592">
    <property type="protein sequence ID" value="EYU36586.1"/>
    <property type="molecule type" value="Genomic_DNA"/>
</dbReference>
<dbReference type="Pfam" id="PF08268">
    <property type="entry name" value="FBA_3"/>
    <property type="match status" value="1"/>
</dbReference>
<evidence type="ECO:0000313" key="2">
    <source>
        <dbReference type="EMBL" id="EYU36586.1"/>
    </source>
</evidence>
<reference evidence="2 3" key="1">
    <citation type="journal article" date="2013" name="Proc. Natl. Acad. Sci. U.S.A.">
        <title>Fine-scale variation in meiotic recombination in Mimulus inferred from population shotgun sequencing.</title>
        <authorList>
            <person name="Hellsten U."/>
            <person name="Wright K.M."/>
            <person name="Jenkins J."/>
            <person name="Shu S."/>
            <person name="Yuan Y."/>
            <person name="Wessler S.R."/>
            <person name="Schmutz J."/>
            <person name="Willis J.H."/>
            <person name="Rokhsar D.S."/>
        </authorList>
    </citation>
    <scope>NUCLEOTIDE SEQUENCE [LARGE SCALE GENOMIC DNA]</scope>
    <source>
        <strain evidence="3">cv. DUN x IM62</strain>
    </source>
</reference>
<dbReference type="Proteomes" id="UP000030748">
    <property type="component" value="Unassembled WGS sequence"/>
</dbReference>
<dbReference type="SMART" id="SM00256">
    <property type="entry name" value="FBOX"/>
    <property type="match status" value="1"/>
</dbReference>
<dbReference type="PANTHER" id="PTHR31672">
    <property type="entry name" value="BNACNNG10540D PROTEIN"/>
    <property type="match status" value="1"/>
</dbReference>
<gene>
    <name evidence="2" type="ORF">MIMGU_mgv1a022643mg</name>
</gene>
<dbReference type="InterPro" id="IPR001810">
    <property type="entry name" value="F-box_dom"/>
</dbReference>